<gene>
    <name evidence="1" type="ORF">METZ01_LOCUS94138</name>
</gene>
<evidence type="ECO:0000313" key="1">
    <source>
        <dbReference type="EMBL" id="SVA41284.1"/>
    </source>
</evidence>
<reference evidence="1" key="1">
    <citation type="submission" date="2018-05" db="EMBL/GenBank/DDBJ databases">
        <authorList>
            <person name="Lanie J.A."/>
            <person name="Ng W.-L."/>
            <person name="Kazmierczak K.M."/>
            <person name="Andrzejewski T.M."/>
            <person name="Davidsen T.M."/>
            <person name="Wayne K.J."/>
            <person name="Tettelin H."/>
            <person name="Glass J.I."/>
            <person name="Rusch D."/>
            <person name="Podicherti R."/>
            <person name="Tsui H.-C.T."/>
            <person name="Winkler M.E."/>
        </authorList>
    </citation>
    <scope>NUCLEOTIDE SEQUENCE</scope>
</reference>
<dbReference type="AlphaFoldDB" id="A0A381VM24"/>
<proteinExistence type="predicted"/>
<feature type="non-terminal residue" evidence="1">
    <location>
        <position position="1"/>
    </location>
</feature>
<name>A0A381VM24_9ZZZZ</name>
<organism evidence="1">
    <name type="scientific">marine metagenome</name>
    <dbReference type="NCBI Taxonomy" id="408172"/>
    <lineage>
        <taxon>unclassified sequences</taxon>
        <taxon>metagenomes</taxon>
        <taxon>ecological metagenomes</taxon>
    </lineage>
</organism>
<accession>A0A381VM24</accession>
<sequence>VEQKALHQASHFITSVTPLKSNTDFKFYALARAMATEFEWKLA</sequence>
<protein>
    <submittedName>
        <fullName evidence="1">Uncharacterized protein</fullName>
    </submittedName>
</protein>
<dbReference type="EMBL" id="UINC01009200">
    <property type="protein sequence ID" value="SVA41284.1"/>
    <property type="molecule type" value="Genomic_DNA"/>
</dbReference>